<sequence length="223" mass="24838">MTNLREHTIRWFFFFFGLIVLSLGVTLTIKASDLGIGPWDVFHYGLFLKFGLTIGTWSIIAGVVIVFFTSLITRSRPQLGTYLNMVLIGVFIDIFNWMLPDVHTIWIEILLLTIGIIVAAIGIGLYVAPKLGAGPRDGLMLYLSSQFGWKVSNVRNGIELIVFLLGWLLGGPVGIGTIIIVITLGNVIGYTIPKAEQMLDYVIKRGAVNEDLNQRPIWANHYD</sequence>
<keyword evidence="1" id="KW-0472">Membrane</keyword>
<keyword evidence="3" id="KW-1185">Reference proteome</keyword>
<evidence type="ECO:0000313" key="2">
    <source>
        <dbReference type="EMBL" id="MDC3419104.1"/>
    </source>
</evidence>
<reference evidence="2" key="1">
    <citation type="submission" date="2022-06" db="EMBL/GenBank/DDBJ databases">
        <title>Aquibacillus sp. a new bacterium isolated from soil saline samples.</title>
        <authorList>
            <person name="Galisteo C."/>
            <person name="De La Haba R."/>
            <person name="Sanchez-Porro C."/>
            <person name="Ventosa A."/>
        </authorList>
    </citation>
    <scope>NUCLEOTIDE SEQUENCE</scope>
    <source>
        <strain evidence="2">JCM 12387</strain>
    </source>
</reference>
<dbReference type="PANTHER" id="PTHR40078:SF1">
    <property type="entry name" value="INTEGRAL MEMBRANE PROTEIN"/>
    <property type="match status" value="1"/>
</dbReference>
<keyword evidence="1" id="KW-0812">Transmembrane</keyword>
<dbReference type="Pfam" id="PF19700">
    <property type="entry name" value="DUF6198"/>
    <property type="match status" value="1"/>
</dbReference>
<accession>A0A9X3WKT1</accession>
<evidence type="ECO:0000256" key="1">
    <source>
        <dbReference type="SAM" id="Phobius"/>
    </source>
</evidence>
<gene>
    <name evidence="2" type="ORF">NC661_01760</name>
</gene>
<dbReference type="InterPro" id="IPR038750">
    <property type="entry name" value="YczE/YyaS-like"/>
</dbReference>
<feature type="transmembrane region" description="Helical" evidence="1">
    <location>
        <begin position="41"/>
        <end position="67"/>
    </location>
</feature>
<feature type="transmembrane region" description="Helical" evidence="1">
    <location>
        <begin position="105"/>
        <end position="128"/>
    </location>
</feature>
<dbReference type="AlphaFoldDB" id="A0A9X3WKT1"/>
<evidence type="ECO:0000313" key="3">
    <source>
        <dbReference type="Proteomes" id="UP001145072"/>
    </source>
</evidence>
<protein>
    <submittedName>
        <fullName evidence="2">YitT family protein</fullName>
    </submittedName>
</protein>
<comment type="caution">
    <text evidence="2">The sequence shown here is derived from an EMBL/GenBank/DDBJ whole genome shotgun (WGS) entry which is preliminary data.</text>
</comment>
<feature type="transmembrane region" description="Helical" evidence="1">
    <location>
        <begin position="160"/>
        <end position="184"/>
    </location>
</feature>
<dbReference type="Proteomes" id="UP001145072">
    <property type="component" value="Unassembled WGS sequence"/>
</dbReference>
<feature type="transmembrane region" description="Helical" evidence="1">
    <location>
        <begin position="79"/>
        <end position="99"/>
    </location>
</feature>
<dbReference type="PANTHER" id="PTHR40078">
    <property type="entry name" value="INTEGRAL MEMBRANE PROTEIN-RELATED"/>
    <property type="match status" value="1"/>
</dbReference>
<organism evidence="2 3">
    <name type="scientific">Aquibacillus koreensis</name>
    <dbReference type="NCBI Taxonomy" id="279446"/>
    <lineage>
        <taxon>Bacteria</taxon>
        <taxon>Bacillati</taxon>
        <taxon>Bacillota</taxon>
        <taxon>Bacilli</taxon>
        <taxon>Bacillales</taxon>
        <taxon>Bacillaceae</taxon>
        <taxon>Aquibacillus</taxon>
    </lineage>
</organism>
<keyword evidence="1" id="KW-1133">Transmembrane helix</keyword>
<proteinExistence type="predicted"/>
<name>A0A9X3WKT1_9BACI</name>
<dbReference type="EMBL" id="JAMQJZ010000001">
    <property type="protein sequence ID" value="MDC3419104.1"/>
    <property type="molecule type" value="Genomic_DNA"/>
</dbReference>
<feature type="transmembrane region" description="Helical" evidence="1">
    <location>
        <begin position="12"/>
        <end position="29"/>
    </location>
</feature>